<sequence>MAQIRKRGPSQYQARVRLQGYPEQTKTFQSRQDAILWANEKERLVLQGLASAMRKADKVSLHDALERYASEVTPSKKGRQQEMSRLRRWQKNPLSAQPLSQIRGADLALYRDSRLEEGVGSNTVRLDLALISHLYEVARKDWGYETLFNPVKAMRKPKLPRGRDRRLLAGEEELLLGYCDKTGNVLLKAIVILAIETAMRRGELANLTWNDINLDTRMAYLHDTKNGESRIVPLSTRAASAIQYIPRTSSDFLVSLHRDNVSAAFAKACNACGIKGLRLHDLRHEATSRLFEKGLNMMEVSTITGHKSLSMLRRYTHLRPADLLNRLG</sequence>
<dbReference type="PANTHER" id="PTHR30349:SF94">
    <property type="entry name" value="INTEGRASE_RECOMBINASE HI_1414-RELATED"/>
    <property type="match status" value="1"/>
</dbReference>
<keyword evidence="8" id="KW-1185">Reference proteome</keyword>
<keyword evidence="2 4" id="KW-0238">DNA-binding</keyword>
<dbReference type="PANTHER" id="PTHR30349">
    <property type="entry name" value="PHAGE INTEGRASE-RELATED"/>
    <property type="match status" value="1"/>
</dbReference>
<evidence type="ECO:0000256" key="4">
    <source>
        <dbReference type="PROSITE-ProRule" id="PRU01248"/>
    </source>
</evidence>
<protein>
    <submittedName>
        <fullName evidence="7">Site-specific recombinase XerD</fullName>
    </submittedName>
</protein>
<dbReference type="PROSITE" id="PS51898">
    <property type="entry name" value="TYR_RECOMBINASE"/>
    <property type="match status" value="1"/>
</dbReference>
<evidence type="ECO:0000256" key="1">
    <source>
        <dbReference type="ARBA" id="ARBA00022908"/>
    </source>
</evidence>
<dbReference type="InterPro" id="IPR011010">
    <property type="entry name" value="DNA_brk_join_enz"/>
</dbReference>
<keyword evidence="1" id="KW-0229">DNA integration</keyword>
<evidence type="ECO:0000259" key="5">
    <source>
        <dbReference type="PROSITE" id="PS51898"/>
    </source>
</evidence>
<evidence type="ECO:0000313" key="8">
    <source>
        <dbReference type="Proteomes" id="UP000295382"/>
    </source>
</evidence>
<dbReference type="InterPro" id="IPR050090">
    <property type="entry name" value="Tyrosine_recombinase_XerCD"/>
</dbReference>
<accession>A0A4R3HYS2</accession>
<dbReference type="EMBL" id="SLZQ01000002">
    <property type="protein sequence ID" value="TCS38372.1"/>
    <property type="molecule type" value="Genomic_DNA"/>
</dbReference>
<feature type="domain" description="Tyr recombinase" evidence="5">
    <location>
        <begin position="158"/>
        <end position="328"/>
    </location>
</feature>
<feature type="domain" description="Core-binding (CB)" evidence="6">
    <location>
        <begin position="59"/>
        <end position="139"/>
    </location>
</feature>
<dbReference type="AlphaFoldDB" id="A0A4R3HYS2"/>
<evidence type="ECO:0000259" key="6">
    <source>
        <dbReference type="PROSITE" id="PS51900"/>
    </source>
</evidence>
<name>A0A4R3HYS2_PAULE</name>
<dbReference type="Pfam" id="PF00589">
    <property type="entry name" value="Phage_integrase"/>
    <property type="match status" value="1"/>
</dbReference>
<dbReference type="PROSITE" id="PS51900">
    <property type="entry name" value="CB"/>
    <property type="match status" value="1"/>
</dbReference>
<dbReference type="Proteomes" id="UP000295382">
    <property type="component" value="Unassembled WGS sequence"/>
</dbReference>
<comment type="caution">
    <text evidence="7">The sequence shown here is derived from an EMBL/GenBank/DDBJ whole genome shotgun (WGS) entry which is preliminary data.</text>
</comment>
<proteinExistence type="predicted"/>
<dbReference type="GO" id="GO:0003677">
    <property type="term" value="F:DNA binding"/>
    <property type="evidence" value="ECO:0007669"/>
    <property type="project" value="UniProtKB-UniRule"/>
</dbReference>
<evidence type="ECO:0000256" key="2">
    <source>
        <dbReference type="ARBA" id="ARBA00023125"/>
    </source>
</evidence>
<dbReference type="GO" id="GO:0006310">
    <property type="term" value="P:DNA recombination"/>
    <property type="evidence" value="ECO:0007669"/>
    <property type="project" value="UniProtKB-KW"/>
</dbReference>
<dbReference type="SUPFAM" id="SSF56349">
    <property type="entry name" value="DNA breaking-rejoining enzymes"/>
    <property type="match status" value="1"/>
</dbReference>
<dbReference type="Gene3D" id="1.10.150.130">
    <property type="match status" value="1"/>
</dbReference>
<dbReference type="InterPro" id="IPR013762">
    <property type="entry name" value="Integrase-like_cat_sf"/>
</dbReference>
<evidence type="ECO:0000313" key="7">
    <source>
        <dbReference type="EMBL" id="TCS38372.1"/>
    </source>
</evidence>
<dbReference type="InterPro" id="IPR002104">
    <property type="entry name" value="Integrase_catalytic"/>
</dbReference>
<evidence type="ECO:0000256" key="3">
    <source>
        <dbReference type="ARBA" id="ARBA00023172"/>
    </source>
</evidence>
<dbReference type="CDD" id="cd00796">
    <property type="entry name" value="INT_Rci_Hp1_C"/>
    <property type="match status" value="1"/>
</dbReference>
<dbReference type="GO" id="GO:0015074">
    <property type="term" value="P:DNA integration"/>
    <property type="evidence" value="ECO:0007669"/>
    <property type="project" value="UniProtKB-KW"/>
</dbReference>
<dbReference type="InterPro" id="IPR044068">
    <property type="entry name" value="CB"/>
</dbReference>
<reference evidence="7 8" key="1">
    <citation type="submission" date="2019-03" db="EMBL/GenBank/DDBJ databases">
        <title>Genomic Encyclopedia of Type Strains, Phase IV (KMG-IV): sequencing the most valuable type-strain genomes for metagenomic binning, comparative biology and taxonomic classification.</title>
        <authorList>
            <person name="Goeker M."/>
        </authorList>
    </citation>
    <scope>NUCLEOTIDE SEQUENCE [LARGE SCALE GENOMIC DNA]</scope>
    <source>
        <strain evidence="7 8">DSM 7445</strain>
    </source>
</reference>
<dbReference type="InterPro" id="IPR010998">
    <property type="entry name" value="Integrase_recombinase_N"/>
</dbReference>
<organism evidence="7 8">
    <name type="scientific">Paucimonas lemoignei</name>
    <name type="common">Pseudomonas lemoignei</name>
    <dbReference type="NCBI Taxonomy" id="29443"/>
    <lineage>
        <taxon>Bacteria</taxon>
        <taxon>Pseudomonadati</taxon>
        <taxon>Pseudomonadota</taxon>
        <taxon>Betaproteobacteria</taxon>
        <taxon>Burkholderiales</taxon>
        <taxon>Burkholderiaceae</taxon>
        <taxon>Paucimonas</taxon>
    </lineage>
</organism>
<gene>
    <name evidence="7" type="ORF">EDC30_102109</name>
</gene>
<dbReference type="Gene3D" id="1.10.443.10">
    <property type="entry name" value="Intergrase catalytic core"/>
    <property type="match status" value="1"/>
</dbReference>
<keyword evidence="3" id="KW-0233">DNA recombination</keyword>